<evidence type="ECO:0000313" key="3">
    <source>
        <dbReference type="Proteomes" id="UP001610444"/>
    </source>
</evidence>
<dbReference type="Proteomes" id="UP001610444">
    <property type="component" value="Unassembled WGS sequence"/>
</dbReference>
<dbReference type="GeneID" id="98164545"/>
<dbReference type="RefSeq" id="XP_070900434.1">
    <property type="nucleotide sequence ID" value="XM_071049381.1"/>
</dbReference>
<sequence length="173" mass="18965">MLATANAWRTGANQKQERPPRAATSDCHEAWIGSLLVPRASGLGTAGPPSIACPTRARVNGRQWQFWSLTHNMTVSIPLARSHMTRANLFGVGSMHGRLEYEPEQVPAGVADAPAEMSFQSSFLEQAPTDDVILTSCGAESFYVLTNLRWRLGHALSRKRSGRISRARSYSLD</sequence>
<organism evidence="2 3">
    <name type="scientific">Aspergillus pseudodeflectus</name>
    <dbReference type="NCBI Taxonomy" id="176178"/>
    <lineage>
        <taxon>Eukaryota</taxon>
        <taxon>Fungi</taxon>
        <taxon>Dikarya</taxon>
        <taxon>Ascomycota</taxon>
        <taxon>Pezizomycotina</taxon>
        <taxon>Eurotiomycetes</taxon>
        <taxon>Eurotiomycetidae</taxon>
        <taxon>Eurotiales</taxon>
        <taxon>Aspergillaceae</taxon>
        <taxon>Aspergillus</taxon>
        <taxon>Aspergillus subgen. Nidulantes</taxon>
    </lineage>
</organism>
<dbReference type="EMBL" id="JBFXLR010000015">
    <property type="protein sequence ID" value="KAL2852612.1"/>
    <property type="molecule type" value="Genomic_DNA"/>
</dbReference>
<keyword evidence="3" id="KW-1185">Reference proteome</keyword>
<proteinExistence type="predicted"/>
<protein>
    <submittedName>
        <fullName evidence="2">Uncharacterized protein</fullName>
    </submittedName>
</protein>
<gene>
    <name evidence="2" type="ORF">BJX68DRAFT_55295</name>
</gene>
<reference evidence="2 3" key="1">
    <citation type="submission" date="2024-07" db="EMBL/GenBank/DDBJ databases">
        <title>Section-level genome sequencing and comparative genomics of Aspergillus sections Usti and Cavernicolus.</title>
        <authorList>
            <consortium name="Lawrence Berkeley National Laboratory"/>
            <person name="Nybo J.L."/>
            <person name="Vesth T.C."/>
            <person name="Theobald S."/>
            <person name="Frisvad J.C."/>
            <person name="Larsen T.O."/>
            <person name="Kjaerboelling I."/>
            <person name="Rothschild-Mancinelli K."/>
            <person name="Lyhne E.K."/>
            <person name="Kogle M.E."/>
            <person name="Barry K."/>
            <person name="Clum A."/>
            <person name="Na H."/>
            <person name="Ledsgaard L."/>
            <person name="Lin J."/>
            <person name="Lipzen A."/>
            <person name="Kuo A."/>
            <person name="Riley R."/>
            <person name="Mondo S."/>
            <person name="LaButti K."/>
            <person name="Haridas S."/>
            <person name="Pangalinan J."/>
            <person name="Salamov A.A."/>
            <person name="Simmons B.A."/>
            <person name="Magnuson J.K."/>
            <person name="Chen J."/>
            <person name="Drula E."/>
            <person name="Henrissat B."/>
            <person name="Wiebenga A."/>
            <person name="Lubbers R.J."/>
            <person name="Gomes A.C."/>
            <person name="Macurrencykelacurrency M.R."/>
            <person name="Stajich J."/>
            <person name="Grigoriev I.V."/>
            <person name="Mortensen U.H."/>
            <person name="De vries R.P."/>
            <person name="Baker S.E."/>
            <person name="Andersen M.R."/>
        </authorList>
    </citation>
    <scope>NUCLEOTIDE SEQUENCE [LARGE SCALE GENOMIC DNA]</scope>
    <source>
        <strain evidence="2 3">CBS 756.74</strain>
    </source>
</reference>
<evidence type="ECO:0000313" key="2">
    <source>
        <dbReference type="EMBL" id="KAL2852612.1"/>
    </source>
</evidence>
<comment type="caution">
    <text evidence="2">The sequence shown here is derived from an EMBL/GenBank/DDBJ whole genome shotgun (WGS) entry which is preliminary data.</text>
</comment>
<feature type="region of interest" description="Disordered" evidence="1">
    <location>
        <begin position="1"/>
        <end position="22"/>
    </location>
</feature>
<accession>A0ABR4KMW1</accession>
<evidence type="ECO:0000256" key="1">
    <source>
        <dbReference type="SAM" id="MobiDB-lite"/>
    </source>
</evidence>
<name>A0ABR4KMW1_9EURO</name>